<dbReference type="Pfam" id="PF07989">
    <property type="entry name" value="Cnn_1N"/>
    <property type="match status" value="1"/>
</dbReference>
<evidence type="ECO:0000256" key="1">
    <source>
        <dbReference type="ARBA" id="ARBA00004496"/>
    </source>
</evidence>
<feature type="compositionally biased region" description="Low complexity" evidence="4">
    <location>
        <begin position="16"/>
        <end position="36"/>
    </location>
</feature>
<feature type="domain" description="Centrosomin N-terminal motif 1" evidence="5">
    <location>
        <begin position="135"/>
        <end position="199"/>
    </location>
</feature>
<dbReference type="GO" id="GO:0005737">
    <property type="term" value="C:cytoplasm"/>
    <property type="evidence" value="ECO:0007669"/>
    <property type="project" value="UniProtKB-SubCell"/>
</dbReference>
<feature type="region of interest" description="Disordered" evidence="4">
    <location>
        <begin position="1"/>
        <end position="113"/>
    </location>
</feature>
<dbReference type="InterPro" id="IPR012943">
    <property type="entry name" value="Cnn_1N"/>
</dbReference>
<keyword evidence="2" id="KW-0963">Cytoplasm</keyword>
<gene>
    <name evidence="6" type="ORF">G7Y89_g11100</name>
</gene>
<feature type="region of interest" description="Disordered" evidence="4">
    <location>
        <begin position="388"/>
        <end position="494"/>
    </location>
</feature>
<comment type="caution">
    <text evidence="6">The sequence shown here is derived from an EMBL/GenBank/DDBJ whole genome shotgun (WGS) entry which is preliminary data.</text>
</comment>
<evidence type="ECO:0000259" key="5">
    <source>
        <dbReference type="Pfam" id="PF07989"/>
    </source>
</evidence>
<feature type="region of interest" description="Disordered" evidence="4">
    <location>
        <begin position="672"/>
        <end position="753"/>
    </location>
</feature>
<feature type="compositionally biased region" description="Basic and acidic residues" evidence="4">
    <location>
        <begin position="436"/>
        <end position="450"/>
    </location>
</feature>
<comment type="subcellular location">
    <subcellularLocation>
        <location evidence="1">Cytoplasm</location>
    </subcellularLocation>
</comment>
<name>A0A8H4REA2_9HELO</name>
<feature type="region of interest" description="Disordered" evidence="4">
    <location>
        <begin position="313"/>
        <end position="335"/>
    </location>
</feature>
<evidence type="ECO:0000313" key="6">
    <source>
        <dbReference type="EMBL" id="KAF4627051.1"/>
    </source>
</evidence>
<dbReference type="AlphaFoldDB" id="A0A8H4REA2"/>
<keyword evidence="7" id="KW-1185">Reference proteome</keyword>
<evidence type="ECO:0000256" key="2">
    <source>
        <dbReference type="ARBA" id="ARBA00022490"/>
    </source>
</evidence>
<evidence type="ECO:0000313" key="7">
    <source>
        <dbReference type="Proteomes" id="UP000566819"/>
    </source>
</evidence>
<reference evidence="6 7" key="1">
    <citation type="submission" date="2020-03" db="EMBL/GenBank/DDBJ databases">
        <title>Draft Genome Sequence of Cudoniella acicularis.</title>
        <authorList>
            <person name="Buettner E."/>
            <person name="Kellner H."/>
        </authorList>
    </citation>
    <scope>NUCLEOTIDE SEQUENCE [LARGE SCALE GENOMIC DNA]</scope>
    <source>
        <strain evidence="6 7">DSM 108380</strain>
    </source>
</reference>
<proteinExistence type="predicted"/>
<accession>A0A8H4REA2</accession>
<protein>
    <recommendedName>
        <fullName evidence="5">Centrosomin N-terminal motif 1 domain-containing protein</fullName>
    </recommendedName>
</protein>
<feature type="compositionally biased region" description="Basic and acidic residues" evidence="4">
    <location>
        <begin position="481"/>
        <end position="490"/>
    </location>
</feature>
<evidence type="ECO:0000256" key="4">
    <source>
        <dbReference type="SAM" id="MobiDB-lite"/>
    </source>
</evidence>
<dbReference type="EMBL" id="JAAMPI010001036">
    <property type="protein sequence ID" value="KAF4627051.1"/>
    <property type="molecule type" value="Genomic_DNA"/>
</dbReference>
<keyword evidence="3" id="KW-0175">Coiled coil</keyword>
<feature type="region of interest" description="Disordered" evidence="4">
    <location>
        <begin position="584"/>
        <end position="637"/>
    </location>
</feature>
<dbReference type="OrthoDB" id="10251744at2759"/>
<feature type="compositionally biased region" description="Basic and acidic residues" evidence="4">
    <location>
        <begin position="59"/>
        <end position="72"/>
    </location>
</feature>
<dbReference type="Proteomes" id="UP000566819">
    <property type="component" value="Unassembled WGS sequence"/>
</dbReference>
<sequence length="753" mass="83578">MEDSSQGSRRSRTSRPDSSASSHTRMTPTSSSNSSSAHLPPRTNSFNSPRLSTGGANLLHERLRERKVESARQMRRGSMDLSSLADRGIQSSPVKAHMAREERRPSSGGGKGMGVKQIEEVGLAVNIWDLANHLQQVSTLHKQNFDLKLELYHRRQRQETLEARLAAAEKQLEEQAEMQEVNEQLVAELEKRDQAVEEAVSLIVTLEDKVERLMKEREGVRAFEAEYKSTYFRPDDELPSSPPRYPRSINSVPRMPSFLSEQSEGTEALRSLYLPSHGQSEVTLPKMAESTQDGMDSPRLSVLSESSFVSVYGEKPLDLNDPSDSPSPPRRDRTASAVEKWIDERPAATATPVRAPALQKSQFLSINSIIESPLQRLEKLKNTLDKTNNSIISMRQQPERSSAREKRRAKLADQTSFERQQALPPTPDTFSTGTLKRFDSDTGSQKKDDTFLESSGSTFTTHHDYPSKASVRPRSAGETVTSRRDGHGWDTDTQADYTEAGSISSLASLYNGPLYRQPHRVMTPELFTFGGSEDPKGWGRDVLFNNAPELPKRPRHQVIRRASLAEHPRSDDTISARRARLNQQEAVQQAPTDMTKQPNLPDRRSSLSATTKLRKVQNAIPESPKPPPVTVSPTKEKDSKIFRLSGRLFGRSDTAPASPVGKVVTARSPSYFADAPGDEARATPPPIKRNRTSQGYRPSSAGMGSGRRPSTFGFETPEGTRPVNPEVEAEGDGRSSGGKKWFGMGRTNSLRKT</sequence>
<dbReference type="GO" id="GO:0005815">
    <property type="term" value="C:microtubule organizing center"/>
    <property type="evidence" value="ECO:0007669"/>
    <property type="project" value="InterPro"/>
</dbReference>
<feature type="compositionally biased region" description="Polar residues" evidence="4">
    <location>
        <begin position="584"/>
        <end position="598"/>
    </location>
</feature>
<feature type="compositionally biased region" description="Polar residues" evidence="4">
    <location>
        <begin position="42"/>
        <end position="55"/>
    </location>
</feature>
<feature type="coiled-coil region" evidence="3">
    <location>
        <begin position="158"/>
        <end position="216"/>
    </location>
</feature>
<evidence type="ECO:0000256" key="3">
    <source>
        <dbReference type="SAM" id="Coils"/>
    </source>
</evidence>
<organism evidence="6 7">
    <name type="scientific">Cudoniella acicularis</name>
    <dbReference type="NCBI Taxonomy" id="354080"/>
    <lineage>
        <taxon>Eukaryota</taxon>
        <taxon>Fungi</taxon>
        <taxon>Dikarya</taxon>
        <taxon>Ascomycota</taxon>
        <taxon>Pezizomycotina</taxon>
        <taxon>Leotiomycetes</taxon>
        <taxon>Helotiales</taxon>
        <taxon>Tricladiaceae</taxon>
        <taxon>Cudoniella</taxon>
    </lineage>
</organism>